<dbReference type="SUPFAM" id="SSF56925">
    <property type="entry name" value="OMPA-like"/>
    <property type="match status" value="1"/>
</dbReference>
<feature type="signal peptide" evidence="6">
    <location>
        <begin position="1"/>
        <end position="19"/>
    </location>
</feature>
<reference evidence="8 9" key="1">
    <citation type="submission" date="2024-07" db="EMBL/GenBank/DDBJ databases">
        <title>Description of Labrys sedimenti sp. nov., isolated from a diclofenac-degrading enrichment culture.</title>
        <authorList>
            <person name="Tancsics A."/>
            <person name="Csepanyi A."/>
        </authorList>
    </citation>
    <scope>NUCLEOTIDE SEQUENCE [LARGE SCALE GENOMIC DNA]</scope>
    <source>
        <strain evidence="8 9">LMG 23578</strain>
    </source>
</reference>
<evidence type="ECO:0000256" key="4">
    <source>
        <dbReference type="ARBA" id="ARBA00023237"/>
    </source>
</evidence>
<dbReference type="RefSeq" id="WP_367623718.1">
    <property type="nucleotide sequence ID" value="NZ_JBFNQD010000002.1"/>
</dbReference>
<dbReference type="InterPro" id="IPR011250">
    <property type="entry name" value="OMP/PagP_B-barrel"/>
</dbReference>
<proteinExistence type="inferred from homology"/>
<dbReference type="EMBL" id="JBFNQD010000002">
    <property type="protein sequence ID" value="MEW9305773.1"/>
    <property type="molecule type" value="Genomic_DNA"/>
</dbReference>
<comment type="similarity">
    <text evidence="5">Belongs to the Omp25/RopB family.</text>
</comment>
<keyword evidence="2 6" id="KW-0732">Signal</keyword>
<sequence length="229" mass="24476">MRISAAAIALLLSSTAAFSADLAPAPVEPVAPVVLPFSWTGFYAGANVGYAFGGRDTVGIHDPDFLGDIGKLTGKGFLGGLQAGYNYQFDNIVVGIETDFQGAQIKDTVHGVVADAPGRARSDIKWYGTLRPRIGYAYDRFLIYATGGLAYGNIDYKLSYDGASFSDSNTKVGWTAGAGLEYAFTDNLSGRIEYQYVNFGSYTVRGSGTLHSKASPDFHAVRLGVNYKF</sequence>
<evidence type="ECO:0000256" key="1">
    <source>
        <dbReference type="ARBA" id="ARBA00004442"/>
    </source>
</evidence>
<feature type="chain" id="PRO_5045257163" evidence="6">
    <location>
        <begin position="20"/>
        <end position="229"/>
    </location>
</feature>
<dbReference type="Gene3D" id="2.40.160.20">
    <property type="match status" value="1"/>
</dbReference>
<evidence type="ECO:0000313" key="9">
    <source>
        <dbReference type="Proteomes" id="UP001555786"/>
    </source>
</evidence>
<evidence type="ECO:0000256" key="2">
    <source>
        <dbReference type="ARBA" id="ARBA00022729"/>
    </source>
</evidence>
<evidence type="ECO:0000313" key="8">
    <source>
        <dbReference type="EMBL" id="MEW9305773.1"/>
    </source>
</evidence>
<keyword evidence="9" id="KW-1185">Reference proteome</keyword>
<dbReference type="Proteomes" id="UP001555786">
    <property type="component" value="Unassembled WGS sequence"/>
</dbReference>
<evidence type="ECO:0000256" key="3">
    <source>
        <dbReference type="ARBA" id="ARBA00023136"/>
    </source>
</evidence>
<comment type="caution">
    <text evidence="8">The sequence shown here is derived from an EMBL/GenBank/DDBJ whole genome shotgun (WGS) entry which is preliminary data.</text>
</comment>
<dbReference type="PANTHER" id="PTHR34001">
    <property type="entry name" value="BLL7405 PROTEIN"/>
    <property type="match status" value="1"/>
</dbReference>
<dbReference type="PANTHER" id="PTHR34001:SF3">
    <property type="entry name" value="BLL7405 PROTEIN"/>
    <property type="match status" value="1"/>
</dbReference>
<keyword evidence="4" id="KW-0998">Cell outer membrane</keyword>
<accession>A0ABV3PJX7</accession>
<dbReference type="Pfam" id="PF13505">
    <property type="entry name" value="OMP_b-brl"/>
    <property type="match status" value="1"/>
</dbReference>
<keyword evidence="3" id="KW-0472">Membrane</keyword>
<comment type="subcellular location">
    <subcellularLocation>
        <location evidence="1">Cell outer membrane</location>
    </subcellularLocation>
</comment>
<evidence type="ECO:0000256" key="5">
    <source>
        <dbReference type="ARBA" id="ARBA00038306"/>
    </source>
</evidence>
<organism evidence="8 9">
    <name type="scientific">Labrys neptuniae</name>
    <dbReference type="NCBI Taxonomy" id="376174"/>
    <lineage>
        <taxon>Bacteria</taxon>
        <taxon>Pseudomonadati</taxon>
        <taxon>Pseudomonadota</taxon>
        <taxon>Alphaproteobacteria</taxon>
        <taxon>Hyphomicrobiales</taxon>
        <taxon>Xanthobacteraceae</taxon>
        <taxon>Labrys</taxon>
    </lineage>
</organism>
<evidence type="ECO:0000259" key="7">
    <source>
        <dbReference type="Pfam" id="PF13505"/>
    </source>
</evidence>
<evidence type="ECO:0000256" key="6">
    <source>
        <dbReference type="SAM" id="SignalP"/>
    </source>
</evidence>
<gene>
    <name evidence="8" type="ORF">ABXS05_09520</name>
</gene>
<dbReference type="InterPro" id="IPR027385">
    <property type="entry name" value="Beta-barrel_OMP"/>
</dbReference>
<protein>
    <submittedName>
        <fullName evidence="8">Outer membrane protein</fullName>
    </submittedName>
</protein>
<dbReference type="InterPro" id="IPR051692">
    <property type="entry name" value="OMP-like"/>
</dbReference>
<name>A0ABV3PJX7_9HYPH</name>
<feature type="domain" description="Outer membrane protein beta-barrel" evidence="7">
    <location>
        <begin position="38"/>
        <end position="229"/>
    </location>
</feature>